<gene>
    <name evidence="13" type="ORF">NECAME_00599</name>
</gene>
<evidence type="ECO:0000256" key="9">
    <source>
        <dbReference type="ARBA" id="ARBA00024191"/>
    </source>
</evidence>
<dbReference type="KEGG" id="nai:NECAME_00599"/>
<sequence>MTEQWCENIWVDGSFDVVHFGHIHKLRQARKYGQSLIVGVHSDEEVSIIDLFLTFDLRPVLHRDQHLLQILRNIGKHPVFNENERYRLVSGLKFVDKVVEDAPYHTTTSILDENQCNFCVIDENIANNERTEEVRRAGRCVIAKQAFKISSQDIIERVIRMHAAIHNGEDH</sequence>
<dbReference type="EMBL" id="KI660311">
    <property type="protein sequence ID" value="ETN75188.1"/>
    <property type="molecule type" value="Genomic_DNA"/>
</dbReference>
<feature type="domain" description="Cytidyltransferase-like" evidence="12">
    <location>
        <begin position="11"/>
        <end position="46"/>
    </location>
</feature>
<comment type="similarity">
    <text evidence="2">Belongs to the cytidylyltransferase family.</text>
</comment>
<dbReference type="Gene3D" id="3.40.50.620">
    <property type="entry name" value="HUPs"/>
    <property type="match status" value="1"/>
</dbReference>
<keyword evidence="3" id="KW-0444">Lipid biosynthesis</keyword>
<evidence type="ECO:0000313" key="13">
    <source>
        <dbReference type="EMBL" id="ETN75188.1"/>
    </source>
</evidence>
<comment type="pathway">
    <text evidence="1">Lipid metabolism.</text>
</comment>
<dbReference type="Proteomes" id="UP000053676">
    <property type="component" value="Unassembled WGS sequence"/>
</dbReference>
<evidence type="ECO:0000256" key="4">
    <source>
        <dbReference type="ARBA" id="ARBA00022679"/>
    </source>
</evidence>
<feature type="domain" description="Cytidyltransferase-like" evidence="12">
    <location>
        <begin position="75"/>
        <end position="157"/>
    </location>
</feature>
<evidence type="ECO:0000256" key="3">
    <source>
        <dbReference type="ARBA" id="ARBA00022516"/>
    </source>
</evidence>
<name>W2SZV7_NECAM</name>
<dbReference type="InterPro" id="IPR044608">
    <property type="entry name" value="Ect1/PCYT2"/>
</dbReference>
<evidence type="ECO:0000256" key="11">
    <source>
        <dbReference type="ARBA" id="ARBA00031473"/>
    </source>
</evidence>
<dbReference type="AlphaFoldDB" id="W2SZV7"/>
<dbReference type="PANTHER" id="PTHR45780:SF2">
    <property type="entry name" value="ETHANOLAMINE-PHOSPHATE CYTIDYLYLTRANSFERASE"/>
    <property type="match status" value="1"/>
</dbReference>
<keyword evidence="4 13" id="KW-0808">Transferase</keyword>
<evidence type="ECO:0000259" key="12">
    <source>
        <dbReference type="Pfam" id="PF01467"/>
    </source>
</evidence>
<dbReference type="SUPFAM" id="SSF52374">
    <property type="entry name" value="Nucleotidylyl transferase"/>
    <property type="match status" value="1"/>
</dbReference>
<dbReference type="GO" id="GO:0006646">
    <property type="term" value="P:phosphatidylethanolamine biosynthetic process"/>
    <property type="evidence" value="ECO:0007669"/>
    <property type="project" value="UniProtKB-UniPathway"/>
</dbReference>
<evidence type="ECO:0000256" key="1">
    <source>
        <dbReference type="ARBA" id="ARBA00005189"/>
    </source>
</evidence>
<evidence type="ECO:0000256" key="5">
    <source>
        <dbReference type="ARBA" id="ARBA00022695"/>
    </source>
</evidence>
<keyword evidence="7" id="KW-0594">Phospholipid biosynthesis</keyword>
<dbReference type="STRING" id="51031.W2SZV7"/>
<dbReference type="UniPathway" id="UPA00558">
    <property type="reaction ID" value="UER00742"/>
</dbReference>
<dbReference type="GO" id="GO:0005737">
    <property type="term" value="C:cytoplasm"/>
    <property type="evidence" value="ECO:0007669"/>
    <property type="project" value="TreeGrafter"/>
</dbReference>
<keyword evidence="6" id="KW-0443">Lipid metabolism</keyword>
<keyword evidence="8" id="KW-1208">Phospholipid metabolism</keyword>
<dbReference type="GO" id="GO:0004306">
    <property type="term" value="F:ethanolamine-phosphate cytidylyltransferase activity"/>
    <property type="evidence" value="ECO:0007669"/>
    <property type="project" value="UniProtKB-EC"/>
</dbReference>
<evidence type="ECO:0000256" key="8">
    <source>
        <dbReference type="ARBA" id="ARBA00023264"/>
    </source>
</evidence>
<dbReference type="Pfam" id="PF01467">
    <property type="entry name" value="CTP_transf_like"/>
    <property type="match status" value="2"/>
</dbReference>
<evidence type="ECO:0000256" key="10">
    <source>
        <dbReference type="ARBA" id="ARBA00024221"/>
    </source>
</evidence>
<comment type="pathway">
    <text evidence="9">Phospholipid metabolism; phosphatidylethanolamine biosynthesis; phosphatidylethanolamine from ethanolamine: step 2/3.</text>
</comment>
<evidence type="ECO:0000256" key="7">
    <source>
        <dbReference type="ARBA" id="ARBA00023209"/>
    </source>
</evidence>
<keyword evidence="14" id="KW-1185">Reference proteome</keyword>
<dbReference type="InterPro" id="IPR004821">
    <property type="entry name" value="Cyt_trans-like"/>
</dbReference>
<evidence type="ECO:0000256" key="6">
    <source>
        <dbReference type="ARBA" id="ARBA00023098"/>
    </source>
</evidence>
<accession>W2SZV7</accession>
<dbReference type="NCBIfam" id="TIGR00125">
    <property type="entry name" value="cyt_tran_rel"/>
    <property type="match status" value="1"/>
</dbReference>
<dbReference type="PANTHER" id="PTHR45780">
    <property type="entry name" value="ETHANOLAMINE-PHOSPHATE CYTIDYLYLTRANSFERASE"/>
    <property type="match status" value="1"/>
</dbReference>
<protein>
    <recommendedName>
        <fullName evidence="10">ethanolamine-phosphate cytidylyltransferase</fullName>
        <ecNumber evidence="10">2.7.7.14</ecNumber>
    </recommendedName>
    <alternativeName>
        <fullName evidence="11">CTP:phosphoethanolamine cytidylyltransferase</fullName>
    </alternativeName>
</protein>
<evidence type="ECO:0000256" key="2">
    <source>
        <dbReference type="ARBA" id="ARBA00010101"/>
    </source>
</evidence>
<evidence type="ECO:0000313" key="14">
    <source>
        <dbReference type="Proteomes" id="UP000053676"/>
    </source>
</evidence>
<dbReference type="InterPro" id="IPR014729">
    <property type="entry name" value="Rossmann-like_a/b/a_fold"/>
</dbReference>
<keyword evidence="5" id="KW-0548">Nucleotidyltransferase</keyword>
<reference evidence="14" key="1">
    <citation type="journal article" date="2014" name="Nat. Genet.">
        <title>Genome of the human hookworm Necator americanus.</title>
        <authorList>
            <person name="Tang Y.T."/>
            <person name="Gao X."/>
            <person name="Rosa B.A."/>
            <person name="Abubucker S."/>
            <person name="Hallsworth-Pepin K."/>
            <person name="Martin J."/>
            <person name="Tyagi R."/>
            <person name="Heizer E."/>
            <person name="Zhang X."/>
            <person name="Bhonagiri-Palsikar V."/>
            <person name="Minx P."/>
            <person name="Warren W.C."/>
            <person name="Wang Q."/>
            <person name="Zhan B."/>
            <person name="Hotez P.J."/>
            <person name="Sternberg P.W."/>
            <person name="Dougall A."/>
            <person name="Gaze S.T."/>
            <person name="Mulvenna J."/>
            <person name="Sotillo J."/>
            <person name="Ranganathan S."/>
            <person name="Rabelo E.M."/>
            <person name="Wilson R.K."/>
            <person name="Felgner P.L."/>
            <person name="Bethony J."/>
            <person name="Hawdon J.M."/>
            <person name="Gasser R.B."/>
            <person name="Loukas A."/>
            <person name="Mitreva M."/>
        </authorList>
    </citation>
    <scope>NUCLEOTIDE SEQUENCE [LARGE SCALE GENOMIC DNA]</scope>
</reference>
<organism evidence="13 14">
    <name type="scientific">Necator americanus</name>
    <name type="common">Human hookworm</name>
    <dbReference type="NCBI Taxonomy" id="51031"/>
    <lineage>
        <taxon>Eukaryota</taxon>
        <taxon>Metazoa</taxon>
        <taxon>Ecdysozoa</taxon>
        <taxon>Nematoda</taxon>
        <taxon>Chromadorea</taxon>
        <taxon>Rhabditida</taxon>
        <taxon>Rhabditina</taxon>
        <taxon>Rhabditomorpha</taxon>
        <taxon>Strongyloidea</taxon>
        <taxon>Ancylostomatidae</taxon>
        <taxon>Bunostominae</taxon>
        <taxon>Necator</taxon>
    </lineage>
</organism>
<proteinExistence type="inferred from homology"/>
<dbReference type="EC" id="2.7.7.14" evidence="10"/>
<dbReference type="OrthoDB" id="40021at2759"/>